<proteinExistence type="predicted"/>
<keyword evidence="2" id="KW-1185">Reference proteome</keyword>
<protein>
    <submittedName>
        <fullName evidence="1">Uncharacterized protein</fullName>
    </submittedName>
</protein>
<dbReference type="InterPro" id="IPR032675">
    <property type="entry name" value="LRR_dom_sf"/>
</dbReference>
<reference evidence="1 2" key="1">
    <citation type="journal article" date="2013" name="BMC Genomics">
        <title>Genomics-driven discovery of the pneumocandin biosynthetic gene cluster in the fungus Glarea lozoyensis.</title>
        <authorList>
            <person name="Chen L."/>
            <person name="Yue Q."/>
            <person name="Zhang X."/>
            <person name="Xiang M."/>
            <person name="Wang C."/>
            <person name="Li S."/>
            <person name="Che Y."/>
            <person name="Ortiz-Lopez F.J."/>
            <person name="Bills G.F."/>
            <person name="Liu X."/>
            <person name="An Z."/>
        </authorList>
    </citation>
    <scope>NUCLEOTIDE SEQUENCE [LARGE SCALE GENOMIC DNA]</scope>
    <source>
        <strain evidence="2">ATCC 20868 / MF5171</strain>
    </source>
</reference>
<accession>S3E0Q0</accession>
<gene>
    <name evidence="1" type="ORF">GLAREA_12185</name>
</gene>
<evidence type="ECO:0000313" key="1">
    <source>
        <dbReference type="EMBL" id="EPE32103.1"/>
    </source>
</evidence>
<dbReference type="SUPFAM" id="SSF52047">
    <property type="entry name" value="RNI-like"/>
    <property type="match status" value="1"/>
</dbReference>
<dbReference type="AlphaFoldDB" id="S3E0Q0"/>
<dbReference type="RefSeq" id="XP_008081158.1">
    <property type="nucleotide sequence ID" value="XM_008082967.1"/>
</dbReference>
<dbReference type="KEGG" id="glz:GLAREA_12185"/>
<evidence type="ECO:0000313" key="2">
    <source>
        <dbReference type="Proteomes" id="UP000016922"/>
    </source>
</evidence>
<dbReference type="Proteomes" id="UP000016922">
    <property type="component" value="Unassembled WGS sequence"/>
</dbReference>
<dbReference type="HOGENOM" id="CLU_042679_1_1_1"/>
<organism evidence="1 2">
    <name type="scientific">Glarea lozoyensis (strain ATCC 20868 / MF5171)</name>
    <dbReference type="NCBI Taxonomy" id="1116229"/>
    <lineage>
        <taxon>Eukaryota</taxon>
        <taxon>Fungi</taxon>
        <taxon>Dikarya</taxon>
        <taxon>Ascomycota</taxon>
        <taxon>Pezizomycotina</taxon>
        <taxon>Leotiomycetes</taxon>
        <taxon>Helotiales</taxon>
        <taxon>Helotiaceae</taxon>
        <taxon>Glarea</taxon>
    </lineage>
</organism>
<dbReference type="Gene3D" id="3.80.10.10">
    <property type="entry name" value="Ribonuclease Inhibitor"/>
    <property type="match status" value="1"/>
</dbReference>
<sequence length="415" mass="46538">MALDAQSNWDVEMSQPLKIPIRSVNANLLYAAGPSDPSHAHRRPEPSREIHLPLEIITQILEYIPRTFAMQRTLWACTLVSRLWYASSIALLYEHPYLSGASFNAFVRTICPSKNAHIRPSSLSVLVRHLDMSSLVHNSSRSLTARLLGRLKGNLESFLAPQASFGINSFAALSKCTKLKMLNLSLISASIPNKLLFQTLKSLQDLEVLFFPRSSGGDKSTIKEVYVWPPRMKALHLAGGIDDNFILDHLSDVPDCTERLSVQHCTQVHAHALLTALESIGPRLRELTIRYPMSRLESGQLDTLLMICPNLLALRTFAEYVTNDLLSFVSKHPLRILDVEATPSYLAEGALRPETLYMAVEDDLLPDLRSVRVSKRLGWRETPASRQDVIDLEEAMNDHESENPLGLWTGVWQGD</sequence>
<dbReference type="EMBL" id="KE145360">
    <property type="protein sequence ID" value="EPE32103.1"/>
    <property type="molecule type" value="Genomic_DNA"/>
</dbReference>
<dbReference type="OrthoDB" id="2125396at2759"/>
<name>S3E0Q0_GLAL2</name>
<dbReference type="eggNOG" id="ENOG502QSAP">
    <property type="taxonomic scope" value="Eukaryota"/>
</dbReference>
<dbReference type="OMA" id="AINCWAS"/>
<dbReference type="GeneID" id="19471226"/>